<feature type="transmembrane region" description="Helical" evidence="1">
    <location>
        <begin position="291"/>
        <end position="309"/>
    </location>
</feature>
<keyword evidence="1" id="KW-1133">Transmembrane helix</keyword>
<evidence type="ECO:0000313" key="3">
    <source>
        <dbReference type="Proteomes" id="UP000664167"/>
    </source>
</evidence>
<dbReference type="EMBL" id="JAFLRJ010000232">
    <property type="protein sequence ID" value="MBO0514805.1"/>
    <property type="molecule type" value="Genomic_DNA"/>
</dbReference>
<name>A0A939JK07_9ACTN</name>
<organism evidence="2 3">
    <name type="scientific">Streptomyces beijiangensis</name>
    <dbReference type="NCBI Taxonomy" id="163361"/>
    <lineage>
        <taxon>Bacteria</taxon>
        <taxon>Bacillati</taxon>
        <taxon>Actinomycetota</taxon>
        <taxon>Actinomycetes</taxon>
        <taxon>Kitasatosporales</taxon>
        <taxon>Streptomycetaceae</taxon>
        <taxon>Streptomyces</taxon>
    </lineage>
</organism>
<accession>A0A939JK07</accession>
<dbReference type="Proteomes" id="UP000664167">
    <property type="component" value="Unassembled WGS sequence"/>
</dbReference>
<protein>
    <recommendedName>
        <fullName evidence="4">HTTM domain-containing protein</fullName>
    </recommendedName>
</protein>
<keyword evidence="1" id="KW-0472">Membrane</keyword>
<keyword evidence="1" id="KW-0812">Transmembrane</keyword>
<evidence type="ECO:0000313" key="2">
    <source>
        <dbReference type="EMBL" id="MBO0514805.1"/>
    </source>
</evidence>
<keyword evidence="3" id="KW-1185">Reference proteome</keyword>
<sequence>MRFQKSRFAEPDALDRLCLSRVITGAAVVRTVWNMPPGKFLAEYSELLDRTKDDAPDTRTLHPILYEAIRVAAVTSTAAWALGAESRIVKLTANATFAVLQKYVVDFNKDLWSYNSHLNIFLGLISLADTSSRGEAADSPDHAAQESTAVAALMALQAYYAWVYLQSGLSKVVASGWSWTHGSTLRGAWGELGTPAGKKLAVSDIRWARAASVATIIFELGFAPALLTGWRYRQSLGASSAAFHGAIKATMNISFWHLSWFSAPLFVLPRPAVEVAALNVRAMRAPRRKRWAVLAGVVVAAAPLVPVVLKEAARCTRELRRNI</sequence>
<proteinExistence type="predicted"/>
<dbReference type="AlphaFoldDB" id="A0A939JK07"/>
<dbReference type="RefSeq" id="WP_206964662.1">
    <property type="nucleotide sequence ID" value="NZ_BAAAJJ010000019.1"/>
</dbReference>
<evidence type="ECO:0008006" key="4">
    <source>
        <dbReference type="Google" id="ProtNLM"/>
    </source>
</evidence>
<gene>
    <name evidence="2" type="ORF">J0695_23850</name>
</gene>
<comment type="caution">
    <text evidence="2">The sequence shown here is derived from an EMBL/GenBank/DDBJ whole genome shotgun (WGS) entry which is preliminary data.</text>
</comment>
<evidence type="ECO:0000256" key="1">
    <source>
        <dbReference type="SAM" id="Phobius"/>
    </source>
</evidence>
<reference evidence="2" key="1">
    <citation type="submission" date="2021-03" db="EMBL/GenBank/DDBJ databases">
        <title>Streptomyces poriferae sp. nov., a novel marine sponge-derived Actinobacteria species with anti-MRSA activity.</title>
        <authorList>
            <person name="Sandoval-Powers M."/>
            <person name="Kralova S."/>
            <person name="Nguyen G.-S."/>
            <person name="Fawwal D."/>
            <person name="Degnes K."/>
            <person name="Klinkenberg G."/>
            <person name="Sletta H."/>
            <person name="Wentzel A."/>
            <person name="Liles M.R."/>
        </authorList>
    </citation>
    <scope>NUCLEOTIDE SEQUENCE</scope>
    <source>
        <strain evidence="2">DSM 41794</strain>
    </source>
</reference>